<dbReference type="InterPro" id="IPR052184">
    <property type="entry name" value="SDR_enzymes"/>
</dbReference>
<dbReference type="PRINTS" id="PR00081">
    <property type="entry name" value="GDHRDH"/>
</dbReference>
<name>S8E2Y8_FOMSC</name>
<dbReference type="InParanoid" id="S8E2Y8"/>
<proteinExistence type="predicted"/>
<dbReference type="FunCoup" id="S8E2Y8">
    <property type="interactions" value="128"/>
</dbReference>
<dbReference type="Proteomes" id="UP000015241">
    <property type="component" value="Unassembled WGS sequence"/>
</dbReference>
<gene>
    <name evidence="1" type="ORF">FOMPIDRAFT_92437</name>
</gene>
<organism evidence="1 2">
    <name type="scientific">Fomitopsis schrenkii</name>
    <name type="common">Brown rot fungus</name>
    <dbReference type="NCBI Taxonomy" id="2126942"/>
    <lineage>
        <taxon>Eukaryota</taxon>
        <taxon>Fungi</taxon>
        <taxon>Dikarya</taxon>
        <taxon>Basidiomycota</taxon>
        <taxon>Agaricomycotina</taxon>
        <taxon>Agaricomycetes</taxon>
        <taxon>Polyporales</taxon>
        <taxon>Fomitopsis</taxon>
    </lineage>
</organism>
<dbReference type="Pfam" id="PF00106">
    <property type="entry name" value="adh_short"/>
    <property type="match status" value="1"/>
</dbReference>
<dbReference type="GO" id="GO:0016616">
    <property type="term" value="F:oxidoreductase activity, acting on the CH-OH group of donors, NAD or NADP as acceptor"/>
    <property type="evidence" value="ECO:0007669"/>
    <property type="project" value="TreeGrafter"/>
</dbReference>
<sequence>MDITTWLITGASRGLGLGLTRSLSASPSNIVIATCRNLEYASELNALQVDVRGGGQDNLHIVQLDVSDEASTRASVAAVERALGGTGPRRAAYLDGAFDCDYGHMMAILKTNVVAPALLGKAYLPLLDLGTRKTIVNVSSARGSIGGCFDARNAVYSLSKSALNMLVRPWCAVA</sequence>
<dbReference type="HOGENOM" id="CLU_010194_9_1_1"/>
<evidence type="ECO:0000313" key="1">
    <source>
        <dbReference type="EMBL" id="EPS99526.1"/>
    </source>
</evidence>
<protein>
    <submittedName>
        <fullName evidence="1">NAD-binding protein</fullName>
    </submittedName>
</protein>
<evidence type="ECO:0000313" key="2">
    <source>
        <dbReference type="Proteomes" id="UP000015241"/>
    </source>
</evidence>
<dbReference type="OrthoDB" id="9876299at2759"/>
<dbReference type="eggNOG" id="KOG1611">
    <property type="taxonomic scope" value="Eukaryota"/>
</dbReference>
<accession>S8E2Y8</accession>
<dbReference type="PANTHER" id="PTHR45458">
    <property type="entry name" value="SHORT-CHAIN DEHYDROGENASE/REDUCTASE SDR"/>
    <property type="match status" value="1"/>
</dbReference>
<dbReference type="PANTHER" id="PTHR45458:SF1">
    <property type="entry name" value="SHORT CHAIN DEHYDROGENASE"/>
    <property type="match status" value="1"/>
</dbReference>
<dbReference type="SUPFAM" id="SSF51735">
    <property type="entry name" value="NAD(P)-binding Rossmann-fold domains"/>
    <property type="match status" value="1"/>
</dbReference>
<dbReference type="InterPro" id="IPR036291">
    <property type="entry name" value="NAD(P)-bd_dom_sf"/>
</dbReference>
<dbReference type="AlphaFoldDB" id="S8E2Y8"/>
<keyword evidence="2" id="KW-1185">Reference proteome</keyword>
<reference evidence="1 2" key="1">
    <citation type="journal article" date="2012" name="Science">
        <title>The Paleozoic origin of enzymatic lignin decomposition reconstructed from 31 fungal genomes.</title>
        <authorList>
            <person name="Floudas D."/>
            <person name="Binder M."/>
            <person name="Riley R."/>
            <person name="Barry K."/>
            <person name="Blanchette R.A."/>
            <person name="Henrissat B."/>
            <person name="Martinez A.T."/>
            <person name="Otillar R."/>
            <person name="Spatafora J.W."/>
            <person name="Yadav J.S."/>
            <person name="Aerts A."/>
            <person name="Benoit I."/>
            <person name="Boyd A."/>
            <person name="Carlson A."/>
            <person name="Copeland A."/>
            <person name="Coutinho P.M."/>
            <person name="de Vries R.P."/>
            <person name="Ferreira P."/>
            <person name="Findley K."/>
            <person name="Foster B."/>
            <person name="Gaskell J."/>
            <person name="Glotzer D."/>
            <person name="Gorecki P."/>
            <person name="Heitman J."/>
            <person name="Hesse C."/>
            <person name="Hori C."/>
            <person name="Igarashi K."/>
            <person name="Jurgens J.A."/>
            <person name="Kallen N."/>
            <person name="Kersten P."/>
            <person name="Kohler A."/>
            <person name="Kuees U."/>
            <person name="Kumar T.K.A."/>
            <person name="Kuo A."/>
            <person name="LaButti K."/>
            <person name="Larrondo L.F."/>
            <person name="Lindquist E."/>
            <person name="Ling A."/>
            <person name="Lombard V."/>
            <person name="Lucas S."/>
            <person name="Lundell T."/>
            <person name="Martin R."/>
            <person name="McLaughlin D.J."/>
            <person name="Morgenstern I."/>
            <person name="Morin E."/>
            <person name="Murat C."/>
            <person name="Nagy L.G."/>
            <person name="Nolan M."/>
            <person name="Ohm R.A."/>
            <person name="Patyshakuliyeva A."/>
            <person name="Rokas A."/>
            <person name="Ruiz-Duenas F.J."/>
            <person name="Sabat G."/>
            <person name="Salamov A."/>
            <person name="Samejima M."/>
            <person name="Schmutz J."/>
            <person name="Slot J.C."/>
            <person name="St John F."/>
            <person name="Stenlid J."/>
            <person name="Sun H."/>
            <person name="Sun S."/>
            <person name="Syed K."/>
            <person name="Tsang A."/>
            <person name="Wiebenga A."/>
            <person name="Young D."/>
            <person name="Pisabarro A."/>
            <person name="Eastwood D.C."/>
            <person name="Martin F."/>
            <person name="Cullen D."/>
            <person name="Grigoriev I.V."/>
            <person name="Hibbett D.S."/>
        </authorList>
    </citation>
    <scope>NUCLEOTIDE SEQUENCE</scope>
    <source>
        <strain evidence="2">FP-58527</strain>
    </source>
</reference>
<dbReference type="InterPro" id="IPR002347">
    <property type="entry name" value="SDR_fam"/>
</dbReference>
<dbReference type="STRING" id="743788.S8E2Y8"/>
<dbReference type="Gene3D" id="3.40.50.720">
    <property type="entry name" value="NAD(P)-binding Rossmann-like Domain"/>
    <property type="match status" value="1"/>
</dbReference>
<dbReference type="EMBL" id="KE504156">
    <property type="protein sequence ID" value="EPS99526.1"/>
    <property type="molecule type" value="Genomic_DNA"/>
</dbReference>